<keyword evidence="1" id="KW-0472">Membrane</keyword>
<keyword evidence="1" id="KW-0812">Transmembrane</keyword>
<accession>A0A6J6FIU9</accession>
<organism evidence="2">
    <name type="scientific">freshwater metagenome</name>
    <dbReference type="NCBI Taxonomy" id="449393"/>
    <lineage>
        <taxon>unclassified sequences</taxon>
        <taxon>metagenomes</taxon>
        <taxon>ecological metagenomes</taxon>
    </lineage>
</organism>
<sequence length="143" mass="15920">MRFSALTKKLSTPKNADKQSYAESQIGIKQAVQERADARTQNDFSKNISSPNDIRELIRAQNRTTHAVRAFVRFLFIQLSATTIAVMLWNLSEAFIDQEECFRNGNNCSGNGFLQFVAAVVLIGGMIWSSAAGWDELGKSKVD</sequence>
<dbReference type="EMBL" id="CAEZUI010000002">
    <property type="protein sequence ID" value="CAB4587195.1"/>
    <property type="molecule type" value="Genomic_DNA"/>
</dbReference>
<dbReference type="AlphaFoldDB" id="A0A6J6FIU9"/>
<feature type="transmembrane region" description="Helical" evidence="1">
    <location>
        <begin position="71"/>
        <end position="92"/>
    </location>
</feature>
<evidence type="ECO:0000313" key="2">
    <source>
        <dbReference type="EMBL" id="CAB4587195.1"/>
    </source>
</evidence>
<reference evidence="2" key="1">
    <citation type="submission" date="2020-05" db="EMBL/GenBank/DDBJ databases">
        <authorList>
            <person name="Chiriac C."/>
            <person name="Salcher M."/>
            <person name="Ghai R."/>
            <person name="Kavagutti S V."/>
        </authorList>
    </citation>
    <scope>NUCLEOTIDE SEQUENCE</scope>
</reference>
<gene>
    <name evidence="2" type="ORF">UFOPK1807_00040</name>
</gene>
<name>A0A6J6FIU9_9ZZZZ</name>
<keyword evidence="1" id="KW-1133">Transmembrane helix</keyword>
<protein>
    <submittedName>
        <fullName evidence="2">Unannotated protein</fullName>
    </submittedName>
</protein>
<evidence type="ECO:0000256" key="1">
    <source>
        <dbReference type="SAM" id="Phobius"/>
    </source>
</evidence>
<feature type="transmembrane region" description="Helical" evidence="1">
    <location>
        <begin position="112"/>
        <end position="134"/>
    </location>
</feature>
<proteinExistence type="predicted"/>